<dbReference type="EMBL" id="CAJVPU010000393">
    <property type="protein sequence ID" value="CAG8448992.1"/>
    <property type="molecule type" value="Genomic_DNA"/>
</dbReference>
<reference evidence="1" key="1">
    <citation type="submission" date="2021-06" db="EMBL/GenBank/DDBJ databases">
        <authorList>
            <person name="Kallberg Y."/>
            <person name="Tangrot J."/>
            <person name="Rosling A."/>
        </authorList>
    </citation>
    <scope>NUCLEOTIDE SEQUENCE</scope>
    <source>
        <strain evidence="1">IL203A</strain>
    </source>
</reference>
<sequence length="52" mass="5968">MPIDTKENLSHDQQRDVWQTNIVPITSQVTKENTPRNIGIKKPIIEQNIPTS</sequence>
<organism evidence="1 2">
    <name type="scientific">Dentiscutata heterogama</name>
    <dbReference type="NCBI Taxonomy" id="1316150"/>
    <lineage>
        <taxon>Eukaryota</taxon>
        <taxon>Fungi</taxon>
        <taxon>Fungi incertae sedis</taxon>
        <taxon>Mucoromycota</taxon>
        <taxon>Glomeromycotina</taxon>
        <taxon>Glomeromycetes</taxon>
        <taxon>Diversisporales</taxon>
        <taxon>Gigasporaceae</taxon>
        <taxon>Dentiscutata</taxon>
    </lineage>
</organism>
<name>A0ACA9K2Y7_9GLOM</name>
<proteinExistence type="predicted"/>
<comment type="caution">
    <text evidence="1">The sequence shown here is derived from an EMBL/GenBank/DDBJ whole genome shotgun (WGS) entry which is preliminary data.</text>
</comment>
<gene>
    <name evidence="1" type="ORF">DHETER_LOCUS734</name>
</gene>
<evidence type="ECO:0000313" key="1">
    <source>
        <dbReference type="EMBL" id="CAG8448992.1"/>
    </source>
</evidence>
<accession>A0ACA9K2Y7</accession>
<evidence type="ECO:0000313" key="2">
    <source>
        <dbReference type="Proteomes" id="UP000789702"/>
    </source>
</evidence>
<protein>
    <submittedName>
        <fullName evidence="1">3286_t:CDS:1</fullName>
    </submittedName>
</protein>
<dbReference type="Proteomes" id="UP000789702">
    <property type="component" value="Unassembled WGS sequence"/>
</dbReference>
<keyword evidence="2" id="KW-1185">Reference proteome</keyword>